<dbReference type="AlphaFoldDB" id="A0A1Y1WAM0"/>
<feature type="non-terminal residue" evidence="2">
    <location>
        <position position="146"/>
    </location>
</feature>
<evidence type="ECO:0000313" key="2">
    <source>
        <dbReference type="EMBL" id="ORX70589.1"/>
    </source>
</evidence>
<comment type="caution">
    <text evidence="2">The sequence shown here is derived from an EMBL/GenBank/DDBJ whole genome shotgun (WGS) entry which is preliminary data.</text>
</comment>
<reference evidence="2 3" key="1">
    <citation type="submission" date="2016-07" db="EMBL/GenBank/DDBJ databases">
        <title>Pervasive Adenine N6-methylation of Active Genes in Fungi.</title>
        <authorList>
            <consortium name="DOE Joint Genome Institute"/>
            <person name="Mondo S.J."/>
            <person name="Dannebaum R.O."/>
            <person name="Kuo R.C."/>
            <person name="Labutti K."/>
            <person name="Haridas S."/>
            <person name="Kuo A."/>
            <person name="Salamov A."/>
            <person name="Ahrendt S.R."/>
            <person name="Lipzen A."/>
            <person name="Sullivan W."/>
            <person name="Andreopoulos W.B."/>
            <person name="Clum A."/>
            <person name="Lindquist E."/>
            <person name="Daum C."/>
            <person name="Ramamoorthy G.K."/>
            <person name="Gryganskyi A."/>
            <person name="Culley D."/>
            <person name="Magnuson J.K."/>
            <person name="James T.Y."/>
            <person name="O'Malley M.A."/>
            <person name="Stajich J.E."/>
            <person name="Spatafora J.W."/>
            <person name="Visel A."/>
            <person name="Grigoriev I.V."/>
        </authorList>
    </citation>
    <scope>NUCLEOTIDE SEQUENCE [LARGE SCALE GENOMIC DNA]</scope>
    <source>
        <strain evidence="2 3">ATCC 12442</strain>
    </source>
</reference>
<protein>
    <submittedName>
        <fullName evidence="2">Uncharacterized protein</fullName>
    </submittedName>
</protein>
<sequence>MAKRTGETTVERVSPERKRLRSTAAPDRFTRTLFASEIKKRTDRLTAILQQRSQHEEYLPQAMNNAIELIQGLQWLQTQNTPGSRHAFGSMYNGALDYVGSVIDRLAKVDELDISEDADNVGNDGSLEASFAGAYQFLIELIAKHN</sequence>
<name>A0A1Y1WAM0_9FUNG</name>
<proteinExistence type="predicted"/>
<dbReference type="RefSeq" id="XP_040744168.1">
    <property type="nucleotide sequence ID" value="XM_040887229.1"/>
</dbReference>
<dbReference type="EMBL" id="MCFD01000005">
    <property type="protein sequence ID" value="ORX70589.1"/>
    <property type="molecule type" value="Genomic_DNA"/>
</dbReference>
<evidence type="ECO:0000256" key="1">
    <source>
        <dbReference type="SAM" id="MobiDB-lite"/>
    </source>
</evidence>
<gene>
    <name evidence="2" type="ORF">DL89DRAFT_266782</name>
</gene>
<keyword evidence="3" id="KW-1185">Reference proteome</keyword>
<accession>A0A1Y1WAM0</accession>
<organism evidence="2 3">
    <name type="scientific">Linderina pennispora</name>
    <dbReference type="NCBI Taxonomy" id="61395"/>
    <lineage>
        <taxon>Eukaryota</taxon>
        <taxon>Fungi</taxon>
        <taxon>Fungi incertae sedis</taxon>
        <taxon>Zoopagomycota</taxon>
        <taxon>Kickxellomycotina</taxon>
        <taxon>Kickxellomycetes</taxon>
        <taxon>Kickxellales</taxon>
        <taxon>Kickxellaceae</taxon>
        <taxon>Linderina</taxon>
    </lineage>
</organism>
<dbReference type="OrthoDB" id="5570571at2759"/>
<evidence type="ECO:0000313" key="3">
    <source>
        <dbReference type="Proteomes" id="UP000193922"/>
    </source>
</evidence>
<feature type="region of interest" description="Disordered" evidence="1">
    <location>
        <begin position="1"/>
        <end position="21"/>
    </location>
</feature>
<feature type="compositionally biased region" description="Basic and acidic residues" evidence="1">
    <location>
        <begin position="1"/>
        <end position="17"/>
    </location>
</feature>
<dbReference type="Proteomes" id="UP000193922">
    <property type="component" value="Unassembled WGS sequence"/>
</dbReference>
<dbReference type="GeneID" id="63803877"/>